<evidence type="ECO:0000259" key="4">
    <source>
        <dbReference type="Pfam" id="PF20629"/>
    </source>
</evidence>
<feature type="domain" description="D-galactarate/Altronate dehydratase C-terminal" evidence="4">
    <location>
        <begin position="124"/>
        <end position="184"/>
    </location>
</feature>
<evidence type="ECO:0000256" key="2">
    <source>
        <dbReference type="ARBA" id="ARBA00023239"/>
    </source>
</evidence>
<dbReference type="EMBL" id="UGEM01000004">
    <property type="protein sequence ID" value="STP17521.1"/>
    <property type="molecule type" value="Genomic_DNA"/>
</dbReference>
<dbReference type="InterPro" id="IPR007392">
    <property type="entry name" value="GD_AH_second"/>
</dbReference>
<organism evidence="5 6">
    <name type="scientific">Escherichia coli</name>
    <dbReference type="NCBI Taxonomy" id="562"/>
    <lineage>
        <taxon>Bacteria</taxon>
        <taxon>Pseudomonadati</taxon>
        <taxon>Pseudomonadota</taxon>
        <taxon>Gammaproteobacteria</taxon>
        <taxon>Enterobacterales</taxon>
        <taxon>Enterobacteriaceae</taxon>
        <taxon>Escherichia</taxon>
    </lineage>
</organism>
<dbReference type="EC" id="4.2.1.42" evidence="5"/>
<feature type="domain" description="D-galactarate/Altronate dehydratase second" evidence="3">
    <location>
        <begin position="8"/>
        <end position="115"/>
    </location>
</feature>
<evidence type="ECO:0000313" key="5">
    <source>
        <dbReference type="EMBL" id="STP17521.1"/>
    </source>
</evidence>
<dbReference type="GO" id="GO:0046392">
    <property type="term" value="P:galactarate catabolic process"/>
    <property type="evidence" value="ECO:0007669"/>
    <property type="project" value="TreeGrafter"/>
</dbReference>
<dbReference type="AlphaFoldDB" id="A0A377K047"/>
<evidence type="ECO:0000256" key="1">
    <source>
        <dbReference type="ARBA" id="ARBA00010986"/>
    </source>
</evidence>
<dbReference type="GO" id="GO:0008867">
    <property type="term" value="F:galactarate dehydratase activity"/>
    <property type="evidence" value="ECO:0007669"/>
    <property type="project" value="UniProtKB-EC"/>
</dbReference>
<dbReference type="PANTHER" id="PTHR30536">
    <property type="entry name" value="ALTRONATE/GALACTARATE DEHYDRATASE"/>
    <property type="match status" value="1"/>
</dbReference>
<dbReference type="Pfam" id="PF20629">
    <property type="entry name" value="GD_AH_C"/>
    <property type="match status" value="1"/>
</dbReference>
<dbReference type="GO" id="GO:0019698">
    <property type="term" value="P:D-galacturonate catabolic process"/>
    <property type="evidence" value="ECO:0007669"/>
    <property type="project" value="TreeGrafter"/>
</dbReference>
<reference evidence="5 6" key="1">
    <citation type="submission" date="2018-06" db="EMBL/GenBank/DDBJ databases">
        <authorList>
            <consortium name="Pathogen Informatics"/>
            <person name="Doyle S."/>
        </authorList>
    </citation>
    <scope>NUCLEOTIDE SEQUENCE [LARGE SCALE GENOMIC DNA]</scope>
    <source>
        <strain evidence="5 6">NCTC9075</strain>
    </source>
</reference>
<protein>
    <submittedName>
        <fullName evidence="5">Galactarate dehydratase</fullName>
        <ecNumber evidence="5">4.2.1.42</ecNumber>
    </submittedName>
</protein>
<sequence>MNAICYRNTRNVDGVVGLNHLYGCGVAINAPAAVVPIRTIHNISLNPNFGGEVMVIGLGCEKLQPERLLTGTNDVQAIPVESASIVSLQDEKHVGFQSMVEDILQVAECHLQKLNQRQRETCPASELVVGMQCGGSDAFSGVTANPAVGYASDLLVRCGATVMFSEVTEVRDAIHLLTPRRCERRGRQTAAGGDGVVR</sequence>
<dbReference type="InterPro" id="IPR048332">
    <property type="entry name" value="GD_AH_C"/>
</dbReference>
<evidence type="ECO:0000313" key="6">
    <source>
        <dbReference type="Proteomes" id="UP000254181"/>
    </source>
</evidence>
<evidence type="ECO:0000259" key="3">
    <source>
        <dbReference type="Pfam" id="PF04295"/>
    </source>
</evidence>
<dbReference type="PANTHER" id="PTHR30536:SF1">
    <property type="entry name" value="GALACTARATE DEHYDRATASE (L-THREO-FORMING)"/>
    <property type="match status" value="1"/>
</dbReference>
<keyword evidence="2 5" id="KW-0456">Lyase</keyword>
<dbReference type="InterPro" id="IPR052172">
    <property type="entry name" value="UxaA_altronate/galactarate_dh"/>
</dbReference>
<gene>
    <name evidence="5" type="primary">garD_2</name>
    <name evidence="5" type="ORF">NCTC9075_00946</name>
</gene>
<proteinExistence type="inferred from homology"/>
<accession>A0A377K047</accession>
<dbReference type="Pfam" id="PF04295">
    <property type="entry name" value="GD_AH_second"/>
    <property type="match status" value="1"/>
</dbReference>
<comment type="similarity">
    <text evidence="1">Belongs to the UxaA family.</text>
</comment>
<name>A0A377K047_ECOLX</name>
<dbReference type="Proteomes" id="UP000254181">
    <property type="component" value="Unassembled WGS sequence"/>
</dbReference>